<dbReference type="Gene3D" id="2.70.170.10">
    <property type="entry name" value="Neurotransmitter-gated ion-channel ligand-binding domain"/>
    <property type="match status" value="1"/>
</dbReference>
<keyword evidence="12" id="KW-0868">Chloride</keyword>
<dbReference type="InterPro" id="IPR006201">
    <property type="entry name" value="Neur_channel"/>
</dbReference>
<keyword evidence="8 21" id="KW-0472">Membrane</keyword>
<keyword evidence="6" id="KW-0770">Synapse</keyword>
<evidence type="ECO:0000256" key="7">
    <source>
        <dbReference type="ARBA" id="ARBA00023065"/>
    </source>
</evidence>
<evidence type="ECO:0000256" key="15">
    <source>
        <dbReference type="ARBA" id="ARBA00024167"/>
    </source>
</evidence>
<dbReference type="Gene3D" id="1.20.58.390">
    <property type="entry name" value="Neurotransmitter-gated ion-channel transmembrane domain"/>
    <property type="match status" value="2"/>
</dbReference>
<dbReference type="OrthoDB" id="442503at2759"/>
<evidence type="ECO:0000256" key="1">
    <source>
        <dbReference type="ARBA" id="ARBA00022448"/>
    </source>
</evidence>
<evidence type="ECO:0000256" key="11">
    <source>
        <dbReference type="ARBA" id="ARBA00023180"/>
    </source>
</evidence>
<dbReference type="InterPro" id="IPR006028">
    <property type="entry name" value="GABAA/Glycine_rcpt"/>
</dbReference>
<dbReference type="SUPFAM" id="SSF90112">
    <property type="entry name" value="Neurotransmitter-gated ion-channel transmembrane pore"/>
    <property type="match status" value="2"/>
</dbReference>
<evidence type="ECO:0000313" key="24">
    <source>
        <dbReference type="EMBL" id="TRY59188.1"/>
    </source>
</evidence>
<keyword evidence="7 21" id="KW-0406">Ion transport</keyword>
<dbReference type="AlphaFoldDB" id="A0A553N190"/>
<comment type="subunit">
    <text evidence="18">Three rho subunits (rho-1/GBRR1, rho-2/GBRR2 and rho-3/GBRR3) coassemble either to form functional homopentamers or heteropentamers. Rho-1/GBRR1 subunits can also associate with alpha-1/GBRA1 subunits to form a functional GABAAR. Interacts with SQSTM1.</text>
</comment>
<evidence type="ECO:0000256" key="17">
    <source>
        <dbReference type="ARBA" id="ARBA00061453"/>
    </source>
</evidence>
<dbReference type="PRINTS" id="PR00253">
    <property type="entry name" value="GABAARECEPTR"/>
</dbReference>
<keyword evidence="4" id="KW-0732">Signal</keyword>
<feature type="domain" description="Neurotransmitter-gated ion-channel transmembrane" evidence="23">
    <location>
        <begin position="421"/>
        <end position="556"/>
    </location>
</feature>
<name>A0A553N190_9TELE</name>
<evidence type="ECO:0000256" key="12">
    <source>
        <dbReference type="ARBA" id="ARBA00023214"/>
    </source>
</evidence>
<feature type="domain" description="Neurotransmitter-gated ion-channel ligand-binding" evidence="22">
    <location>
        <begin position="214"/>
        <end position="413"/>
    </location>
</feature>
<dbReference type="STRING" id="623744.A0A553N190"/>
<dbReference type="Pfam" id="PF02932">
    <property type="entry name" value="Neur_chan_memb"/>
    <property type="match status" value="2"/>
</dbReference>
<dbReference type="GO" id="GO:0005254">
    <property type="term" value="F:chloride channel activity"/>
    <property type="evidence" value="ECO:0007669"/>
    <property type="project" value="UniProtKB-KW"/>
</dbReference>
<sequence>MSTIITGVNASMPRVSYIKAVDIYLWVSFVFVFLSVLEYAAVNYLTTEHDGTHRKLHQRPLDLSSERMLDEAYSKAESNGLAGFTQDEEAAGKAQQMVVCVPEIKKKTQRGLRIIQNTHVIDAYSRMIFPGVFIIFNIIYWIFGNIVGMIVQADVYFLLCFLSAGALNSCARARSKRETVRTEREIHKPGSTILMRSPDVTKAPVTKSEQLLKLDDHDFTMRPGFGGPAIPVGVDVQLESLDTISEVDMDFTMTLYLRHYWKDKRLSFPSNTNQSMTFDGRLVKKIWVPDIFFVHSKRSFIHDTTTDNVMLRVYPDGKVLYSLRVTVTSMCNMDLSHFPLDTQTCSLEIESYAYTDDDLMLYWKRGNNSLQTDDKISLSQFLIQEFHTTTKLAFYSSTGWYNRLFINFTLRRHIFFFLLQTYFPATLMVMLSWVSFWIDRRAVPARVPLGITTVLTMSTIITGVNASMPRVSYIKAVDIYLWVSFVFVFLSVIEYAAVNYLSTLQERKARQLNSQQLPCTCGLTHPSQMMMSSSYSEMDMMTTGNYGMSELSGDKQEQFLVQLVLENERGASRAAGSARSTLYIDTHAIDKYSRVIFPGAYTLFNIIYWSIYSQ</sequence>
<organism evidence="24 25">
    <name type="scientific">Danionella cerebrum</name>
    <dbReference type="NCBI Taxonomy" id="2873325"/>
    <lineage>
        <taxon>Eukaryota</taxon>
        <taxon>Metazoa</taxon>
        <taxon>Chordata</taxon>
        <taxon>Craniata</taxon>
        <taxon>Vertebrata</taxon>
        <taxon>Euteleostomi</taxon>
        <taxon>Actinopterygii</taxon>
        <taxon>Neopterygii</taxon>
        <taxon>Teleostei</taxon>
        <taxon>Ostariophysi</taxon>
        <taxon>Cypriniformes</taxon>
        <taxon>Danionidae</taxon>
        <taxon>Danioninae</taxon>
        <taxon>Danionella</taxon>
    </lineage>
</organism>
<evidence type="ECO:0000256" key="6">
    <source>
        <dbReference type="ARBA" id="ARBA00023018"/>
    </source>
</evidence>
<keyword evidence="1 21" id="KW-0813">Transport</keyword>
<protein>
    <recommendedName>
        <fullName evidence="19">Gamma-aminobutyric acid receptor subunit rho-1</fullName>
    </recommendedName>
    <alternativeName>
        <fullName evidence="20">GABA(A) receptor subunit rho-1</fullName>
    </alternativeName>
</protein>
<dbReference type="EMBL" id="SRMA01027142">
    <property type="protein sequence ID" value="TRY59188.1"/>
    <property type="molecule type" value="Genomic_DNA"/>
</dbReference>
<evidence type="ECO:0000256" key="5">
    <source>
        <dbReference type="ARBA" id="ARBA00022989"/>
    </source>
</evidence>
<evidence type="ECO:0000313" key="25">
    <source>
        <dbReference type="Proteomes" id="UP000316079"/>
    </source>
</evidence>
<evidence type="ECO:0000256" key="14">
    <source>
        <dbReference type="ARBA" id="ARBA00023303"/>
    </source>
</evidence>
<evidence type="ECO:0000256" key="13">
    <source>
        <dbReference type="ARBA" id="ARBA00023257"/>
    </source>
</evidence>
<evidence type="ECO:0000256" key="16">
    <source>
        <dbReference type="ARBA" id="ARBA00034104"/>
    </source>
</evidence>
<accession>A0A553N190</accession>
<evidence type="ECO:0000256" key="2">
    <source>
        <dbReference type="ARBA" id="ARBA00022475"/>
    </source>
</evidence>
<dbReference type="PROSITE" id="PS00236">
    <property type="entry name" value="NEUROTR_ION_CHANNEL"/>
    <property type="match status" value="1"/>
</dbReference>
<dbReference type="InterPro" id="IPR038050">
    <property type="entry name" value="Neuro_actylchol_rec"/>
</dbReference>
<evidence type="ECO:0000256" key="18">
    <source>
        <dbReference type="ARBA" id="ARBA00064308"/>
    </source>
</evidence>
<dbReference type="PRINTS" id="PR00252">
    <property type="entry name" value="NRIONCHANNEL"/>
</dbReference>
<dbReference type="GO" id="GO:0045211">
    <property type="term" value="C:postsynaptic membrane"/>
    <property type="evidence" value="ECO:0007669"/>
    <property type="project" value="UniProtKB-SubCell"/>
</dbReference>
<dbReference type="GO" id="GO:0034707">
    <property type="term" value="C:chloride channel complex"/>
    <property type="evidence" value="ECO:0007669"/>
    <property type="project" value="UniProtKB-KW"/>
</dbReference>
<feature type="domain" description="Neurotransmitter-gated ion-channel transmembrane" evidence="23">
    <location>
        <begin position="1"/>
        <end position="57"/>
    </location>
</feature>
<reference evidence="24 25" key="1">
    <citation type="journal article" date="2019" name="Sci. Data">
        <title>Hybrid genome assembly and annotation of Danionella translucida.</title>
        <authorList>
            <person name="Kadobianskyi M."/>
            <person name="Schulze L."/>
            <person name="Schuelke M."/>
            <person name="Judkewitz B."/>
        </authorList>
    </citation>
    <scope>NUCLEOTIDE SEQUENCE [LARGE SCALE GENOMIC DNA]</scope>
    <source>
        <strain evidence="24 25">Bolton</strain>
    </source>
</reference>
<dbReference type="Proteomes" id="UP000316079">
    <property type="component" value="Unassembled WGS sequence"/>
</dbReference>
<dbReference type="SUPFAM" id="SSF63712">
    <property type="entry name" value="Nicotinic receptor ligand binding domain-like"/>
    <property type="match status" value="1"/>
</dbReference>
<feature type="transmembrane region" description="Helical" evidence="21">
    <location>
        <begin position="23"/>
        <end position="45"/>
    </location>
</feature>
<keyword evidence="3 21" id="KW-0812">Transmembrane</keyword>
<dbReference type="InterPro" id="IPR006029">
    <property type="entry name" value="Neurotrans-gated_channel_TM"/>
</dbReference>
<evidence type="ECO:0000256" key="21">
    <source>
        <dbReference type="RuleBase" id="RU000687"/>
    </source>
</evidence>
<dbReference type="PANTHER" id="PTHR18945">
    <property type="entry name" value="NEUROTRANSMITTER GATED ION CHANNEL"/>
    <property type="match status" value="1"/>
</dbReference>
<proteinExistence type="inferred from homology"/>
<comment type="caution">
    <text evidence="24">The sequence shown here is derived from an EMBL/GenBank/DDBJ whole genome shotgun (WGS) entry which is preliminary data.</text>
</comment>
<evidence type="ECO:0000259" key="22">
    <source>
        <dbReference type="Pfam" id="PF02931"/>
    </source>
</evidence>
<keyword evidence="13" id="KW-0628">Postsynaptic cell membrane</keyword>
<evidence type="ECO:0000256" key="10">
    <source>
        <dbReference type="ARBA" id="ARBA00023173"/>
    </source>
</evidence>
<feature type="transmembrane region" description="Helical" evidence="21">
    <location>
        <begin position="414"/>
        <end position="435"/>
    </location>
</feature>
<dbReference type="InterPro" id="IPR036719">
    <property type="entry name" value="Neuro-gated_channel_TM_sf"/>
</dbReference>
<evidence type="ECO:0000256" key="8">
    <source>
        <dbReference type="ARBA" id="ARBA00023136"/>
    </source>
</evidence>
<keyword evidence="2" id="KW-1003">Cell membrane</keyword>
<dbReference type="InterPro" id="IPR036734">
    <property type="entry name" value="Neur_chan_lig-bd_sf"/>
</dbReference>
<feature type="transmembrane region" description="Helical" evidence="21">
    <location>
        <begin position="479"/>
        <end position="498"/>
    </location>
</feature>
<keyword evidence="9" id="KW-1015">Disulfide bond</keyword>
<dbReference type="FunFam" id="2.70.170.10:FF:000015">
    <property type="entry name" value="gamma-aminobutyric acid receptor subunit rho-1 isoform X1"/>
    <property type="match status" value="1"/>
</dbReference>
<keyword evidence="10" id="KW-0869">Chloride channel</keyword>
<dbReference type="InterPro" id="IPR018000">
    <property type="entry name" value="Neurotransmitter_ion_chnl_CS"/>
</dbReference>
<keyword evidence="25" id="KW-1185">Reference proteome</keyword>
<comment type="similarity">
    <text evidence="17">Belongs to the ligand-gated ion channel (TC 1.A.9) family. Gamma-aminobutyric acid receptor (TC 1.A.9.5) subfamily. GABRR1 sub-subfamily.</text>
</comment>
<reference evidence="24" key="2">
    <citation type="submission" date="2019-04" db="EMBL/GenBank/DDBJ databases">
        <authorList>
            <person name="Kadobianskyi M."/>
            <person name="Schulze L."/>
            <person name="Schuelke M."/>
            <person name="Judkewitz B."/>
        </authorList>
    </citation>
    <scope>NUCLEOTIDE SEQUENCE</scope>
    <source>
        <strain evidence="24">Bolton</strain>
        <tissue evidence="24">Whole-body</tissue>
    </source>
</reference>
<dbReference type="GO" id="GO:0004888">
    <property type="term" value="F:transmembrane signaling receptor activity"/>
    <property type="evidence" value="ECO:0007669"/>
    <property type="project" value="InterPro"/>
</dbReference>
<evidence type="ECO:0000256" key="19">
    <source>
        <dbReference type="ARBA" id="ARBA00070181"/>
    </source>
</evidence>
<evidence type="ECO:0000256" key="3">
    <source>
        <dbReference type="ARBA" id="ARBA00022692"/>
    </source>
</evidence>
<feature type="transmembrane region" description="Helical" evidence="21">
    <location>
        <begin position="123"/>
        <end position="143"/>
    </location>
</feature>
<dbReference type="Pfam" id="PF02931">
    <property type="entry name" value="Neur_chan_LBD"/>
    <property type="match status" value="1"/>
</dbReference>
<feature type="transmembrane region" description="Helical" evidence="21">
    <location>
        <begin position="447"/>
        <end position="467"/>
    </location>
</feature>
<dbReference type="EMBL" id="SRMA01027142">
    <property type="protein sequence ID" value="TRY59189.1"/>
    <property type="molecule type" value="Genomic_DNA"/>
</dbReference>
<comment type="catalytic activity">
    <reaction evidence="15">
        <text>chloride(in) = chloride(out)</text>
        <dbReference type="Rhea" id="RHEA:29823"/>
        <dbReference type="ChEBI" id="CHEBI:17996"/>
    </reaction>
</comment>
<evidence type="ECO:0000259" key="23">
    <source>
        <dbReference type="Pfam" id="PF02932"/>
    </source>
</evidence>
<dbReference type="FunFam" id="1.20.58.390:FF:000005">
    <property type="entry name" value="Putative gamma-aminobutyric acid receptor subunit rho-2-like"/>
    <property type="match status" value="1"/>
</dbReference>
<keyword evidence="5 21" id="KW-1133">Transmembrane helix</keyword>
<comment type="subcellular location">
    <subcellularLocation>
        <location evidence="16">Postsynaptic cell membrane</location>
        <topology evidence="16">Multi-pass membrane protein</topology>
    </subcellularLocation>
</comment>
<keyword evidence="11" id="KW-0325">Glycoprotein</keyword>
<keyword evidence="14 21" id="KW-0407">Ion channel</keyword>
<dbReference type="GO" id="GO:0005230">
    <property type="term" value="F:extracellular ligand-gated monoatomic ion channel activity"/>
    <property type="evidence" value="ECO:0007669"/>
    <property type="project" value="InterPro"/>
</dbReference>
<dbReference type="InterPro" id="IPR006202">
    <property type="entry name" value="Neur_chan_lig-bd"/>
</dbReference>
<dbReference type="NCBIfam" id="TIGR00860">
    <property type="entry name" value="LIC"/>
    <property type="match status" value="1"/>
</dbReference>
<evidence type="ECO:0000256" key="9">
    <source>
        <dbReference type="ARBA" id="ARBA00023157"/>
    </source>
</evidence>
<gene>
    <name evidence="24" type="ORF">DNTS_032432</name>
</gene>
<evidence type="ECO:0000256" key="4">
    <source>
        <dbReference type="ARBA" id="ARBA00022729"/>
    </source>
</evidence>
<dbReference type="CDD" id="cd19059">
    <property type="entry name" value="LGIC_TM_GABAAR_rho"/>
    <property type="match status" value="1"/>
</dbReference>
<evidence type="ECO:0000256" key="20">
    <source>
        <dbReference type="ARBA" id="ARBA00076172"/>
    </source>
</evidence>